<accession>A0ABZ2ZYG5</accession>
<dbReference type="RefSeq" id="WP_342024823.1">
    <property type="nucleotide sequence ID" value="NZ_CP151657.1"/>
</dbReference>
<protein>
    <submittedName>
        <fullName evidence="1">DinB family protein</fullName>
    </submittedName>
</protein>
<proteinExistence type="predicted"/>
<sequence>MNTSSGQDSFAFTAPLAKQFGLFLDEHRGFIHDSLEGLTETEARARLVPSGTTLLGLVKHAAFVEQVWFNEAITCRSREDIGCPAGPDESFQLAAADTIESVQETYRRICAESRAASARLDLEDVVEGNRRGPLPMRWIYLHMLRELAQHCGHADILREQTLARRSVAGAALPDASVLPA</sequence>
<dbReference type="Pfam" id="PF04978">
    <property type="entry name" value="MST"/>
    <property type="match status" value="1"/>
</dbReference>
<evidence type="ECO:0000313" key="1">
    <source>
        <dbReference type="EMBL" id="WZP17228.1"/>
    </source>
</evidence>
<dbReference type="EMBL" id="CP151657">
    <property type="protein sequence ID" value="WZP17228.1"/>
    <property type="molecule type" value="Genomic_DNA"/>
</dbReference>
<dbReference type="SUPFAM" id="SSF109854">
    <property type="entry name" value="DinB/YfiT-like putative metalloenzymes"/>
    <property type="match status" value="1"/>
</dbReference>
<reference evidence="1 2" key="1">
    <citation type="submission" date="2024-04" db="EMBL/GenBank/DDBJ databases">
        <title>Arthrobacter sp. from Plains bison fecal sample.</title>
        <authorList>
            <person name="Ruzzini A."/>
        </authorList>
    </citation>
    <scope>NUCLEOTIDE SEQUENCE [LARGE SCALE GENOMIC DNA]</scope>
    <source>
        <strain evidence="1 2">EINP1</strain>
    </source>
</reference>
<gene>
    <name evidence="1" type="ORF">AAE021_06645</name>
</gene>
<name>A0ABZ2ZYG5_9MICC</name>
<dbReference type="InterPro" id="IPR007061">
    <property type="entry name" value="MST-like"/>
</dbReference>
<keyword evidence="2" id="KW-1185">Reference proteome</keyword>
<organism evidence="1 2">
    <name type="scientific">Arthrobacter citreus</name>
    <dbReference type="NCBI Taxonomy" id="1670"/>
    <lineage>
        <taxon>Bacteria</taxon>
        <taxon>Bacillati</taxon>
        <taxon>Actinomycetota</taxon>
        <taxon>Actinomycetes</taxon>
        <taxon>Micrococcales</taxon>
        <taxon>Micrococcaceae</taxon>
        <taxon>Arthrobacter</taxon>
    </lineage>
</organism>
<dbReference type="Proteomes" id="UP001448858">
    <property type="component" value="Chromosome"/>
</dbReference>
<dbReference type="InterPro" id="IPR034660">
    <property type="entry name" value="DinB/YfiT-like"/>
</dbReference>
<evidence type="ECO:0000313" key="2">
    <source>
        <dbReference type="Proteomes" id="UP001448858"/>
    </source>
</evidence>
<dbReference type="Gene3D" id="1.20.120.450">
    <property type="entry name" value="dinb family like domain"/>
    <property type="match status" value="1"/>
</dbReference>